<dbReference type="Proteomes" id="UP000748752">
    <property type="component" value="Unassembled WGS sequence"/>
</dbReference>
<dbReference type="Pfam" id="PF00501">
    <property type="entry name" value="AMP-binding"/>
    <property type="match status" value="1"/>
</dbReference>
<evidence type="ECO:0000256" key="1">
    <source>
        <dbReference type="SAM" id="MobiDB-lite"/>
    </source>
</evidence>
<evidence type="ECO:0000259" key="2">
    <source>
        <dbReference type="SMART" id="SM00563"/>
    </source>
</evidence>
<reference evidence="3 4" key="1">
    <citation type="journal article" date="2020" name="Microorganisms">
        <title>Osmotic Adaptation and Compatible Solute Biosynthesis of Phototrophic Bacteria as Revealed from Genome Analyses.</title>
        <authorList>
            <person name="Imhoff J.F."/>
            <person name="Rahn T."/>
            <person name="Kunzel S."/>
            <person name="Keller A."/>
            <person name="Neulinger S.C."/>
        </authorList>
    </citation>
    <scope>NUCLEOTIDE SEQUENCE [LARGE SCALE GENOMIC DNA]</scope>
    <source>
        <strain evidence="3 4">DSM 6210</strain>
    </source>
</reference>
<dbReference type="InterPro" id="IPR000873">
    <property type="entry name" value="AMP-dep_synth/lig_dom"/>
</dbReference>
<dbReference type="InterPro" id="IPR020845">
    <property type="entry name" value="AMP-binding_CS"/>
</dbReference>
<comment type="caution">
    <text evidence="3">The sequence shown here is derived from an EMBL/GenBank/DDBJ whole genome shotgun (WGS) entry which is preliminary data.</text>
</comment>
<dbReference type="EMBL" id="NRRV01000070">
    <property type="protein sequence ID" value="MBK1633173.1"/>
    <property type="molecule type" value="Genomic_DNA"/>
</dbReference>
<feature type="region of interest" description="Disordered" evidence="1">
    <location>
        <begin position="477"/>
        <end position="507"/>
    </location>
</feature>
<dbReference type="SMART" id="SM00563">
    <property type="entry name" value="PlsC"/>
    <property type="match status" value="1"/>
</dbReference>
<evidence type="ECO:0000313" key="4">
    <source>
        <dbReference type="Proteomes" id="UP000748752"/>
    </source>
</evidence>
<feature type="region of interest" description="Disordered" evidence="1">
    <location>
        <begin position="185"/>
        <end position="218"/>
    </location>
</feature>
<feature type="domain" description="Phospholipid/glycerol acyltransferase" evidence="2">
    <location>
        <begin position="822"/>
        <end position="939"/>
    </location>
</feature>
<feature type="compositionally biased region" description="Acidic residues" evidence="1">
    <location>
        <begin position="185"/>
        <end position="194"/>
    </location>
</feature>
<dbReference type="Pfam" id="PF00550">
    <property type="entry name" value="PP-binding"/>
    <property type="match status" value="1"/>
</dbReference>
<dbReference type="Gene3D" id="3.40.50.12780">
    <property type="entry name" value="N-terminal domain of ligase-like"/>
    <property type="match status" value="1"/>
</dbReference>
<dbReference type="InterPro" id="IPR042099">
    <property type="entry name" value="ANL_N_sf"/>
</dbReference>
<evidence type="ECO:0000313" key="3">
    <source>
        <dbReference type="EMBL" id="MBK1633173.1"/>
    </source>
</evidence>
<dbReference type="InterPro" id="IPR002123">
    <property type="entry name" value="Plipid/glycerol_acylTrfase"/>
</dbReference>
<protein>
    <recommendedName>
        <fullName evidence="2">Phospholipid/glycerol acyltransferase domain-containing protein</fullName>
    </recommendedName>
</protein>
<organism evidence="3 4">
    <name type="scientific">Thiohalocapsa halophila</name>
    <dbReference type="NCBI Taxonomy" id="69359"/>
    <lineage>
        <taxon>Bacteria</taxon>
        <taxon>Pseudomonadati</taxon>
        <taxon>Pseudomonadota</taxon>
        <taxon>Gammaproteobacteria</taxon>
        <taxon>Chromatiales</taxon>
        <taxon>Chromatiaceae</taxon>
        <taxon>Thiohalocapsa</taxon>
    </lineage>
</organism>
<dbReference type="InterPro" id="IPR050237">
    <property type="entry name" value="ATP-dep_AMP-bd_enzyme"/>
</dbReference>
<proteinExistence type="predicted"/>
<sequence length="998" mass="104256">MRRAARPAGGDTPTRGLFMAALDTARSGRRSGPSQGSSSTGSAPVATLAELSGLLAQRGGETALVQFTRPAAGADDDGGAEVWSGAALAQAAARTALGLQAAGVAPGERVLLYAPTSPRWVIACLGLLRLSAVPVPVDNQADATDLAHIAAASGARRAFTAAQSAPRLAEAAGDDALEAILLDADDGPEEDCGDEAGSKPAAADIAAESDGGRAVAPASSRPAATLAALAGPLDPESPGAEPVDESALPEAPDSDAEAVLFFTSGTSGPPKGVPLTHRNLLSNLAAILAEDIVTEADRLLLPLPLHHVYPFSLGLLAPLVRGVPIVLPQALTGAALARALKAGDVSLVLGIPRLYAALLDAVERRIGAGGRLARWAFHGLLRLATVLRRHGLSVGGPLFAALRRRIAPGLRLLVSGGAALDPGLGERLEVLGWTVATGYGLTETAPILTVMRPGEGRFDTAGRALPGVELRIAARHENADSPSEGETQPGEVQARGPNVFSGYLGTSSAADDPFTDDHWLGTGDLGTLDSDGWLRLSGRASARIVLAGGENVDPESVEVRLDDAAAIAESGVLGHDGALAAVLVPDPDTARGADPETLRKRLREAAQAALADAPSWRRPSHIQVDRRPLPRTRLGKLRRGRLRERFDALRAGEAEPAAAGLLPRAELARDDRALVDDPAAARIWDWLGERFADRRITPDTDLQLDLGVDSLEWVAMGLELQDAAGLALDEDAIGRVATVRDLLQEAVAAGRAASAGQGEDLEARLADAQAMLDADQRERLEPPGRGAALLAAVLQALARLVMRRWFRLDARGIEHLPAAGPCILAPNHESVLDPIVIAAVLSPAQRRHTFWGGFTERMFATPWMRLVSRAYRVLPVAPAKRPVTSLAYGAAALSRGGLLVWFPEGRRHPDAEIGSFRPGIGSLARAQQAAIVPCLIRNTGAALPPGGWWPKRRRLLLRMGPAADVATLEAEGSGDTPAERIAEALRRRVLALTEEAGD</sequence>
<feature type="region of interest" description="Disordered" evidence="1">
    <location>
        <begin position="230"/>
        <end position="250"/>
    </location>
</feature>
<keyword evidence="4" id="KW-1185">Reference proteome</keyword>
<dbReference type="InterPro" id="IPR045851">
    <property type="entry name" value="AMP-bd_C_sf"/>
</dbReference>
<dbReference type="Gene3D" id="3.30.300.30">
    <property type="match status" value="1"/>
</dbReference>
<dbReference type="InterPro" id="IPR009081">
    <property type="entry name" value="PP-bd_ACP"/>
</dbReference>
<dbReference type="PANTHER" id="PTHR43767:SF1">
    <property type="entry name" value="NONRIBOSOMAL PEPTIDE SYNTHASE PES1 (EUROFUNG)-RELATED"/>
    <property type="match status" value="1"/>
</dbReference>
<dbReference type="CDD" id="cd07989">
    <property type="entry name" value="LPLAT_AGPAT-like"/>
    <property type="match status" value="1"/>
</dbReference>
<dbReference type="Pfam" id="PF23562">
    <property type="entry name" value="AMP-binding_C_3"/>
    <property type="match status" value="1"/>
</dbReference>
<dbReference type="Gene3D" id="1.10.1200.10">
    <property type="entry name" value="ACP-like"/>
    <property type="match status" value="1"/>
</dbReference>
<dbReference type="PANTHER" id="PTHR43767">
    <property type="entry name" value="LONG-CHAIN-FATTY-ACID--COA LIGASE"/>
    <property type="match status" value="1"/>
</dbReference>
<dbReference type="SUPFAM" id="SSF56801">
    <property type="entry name" value="Acetyl-CoA synthetase-like"/>
    <property type="match status" value="1"/>
</dbReference>
<dbReference type="Pfam" id="PF01553">
    <property type="entry name" value="Acyltransferase"/>
    <property type="match status" value="1"/>
</dbReference>
<dbReference type="SUPFAM" id="SSF69593">
    <property type="entry name" value="Glycerol-3-phosphate (1)-acyltransferase"/>
    <property type="match status" value="1"/>
</dbReference>
<gene>
    <name evidence="3" type="ORF">CKO31_20945</name>
</gene>
<dbReference type="SUPFAM" id="SSF47336">
    <property type="entry name" value="ACP-like"/>
    <property type="match status" value="1"/>
</dbReference>
<accession>A0ABS1CMU6</accession>
<name>A0ABS1CMU6_9GAMM</name>
<dbReference type="PROSITE" id="PS00455">
    <property type="entry name" value="AMP_BINDING"/>
    <property type="match status" value="1"/>
</dbReference>
<dbReference type="InterPro" id="IPR036736">
    <property type="entry name" value="ACP-like_sf"/>
</dbReference>